<dbReference type="Gene3D" id="3.30.160.60">
    <property type="entry name" value="Classic Zinc Finger"/>
    <property type="match status" value="1"/>
</dbReference>
<feature type="compositionally biased region" description="Basic residues" evidence="1">
    <location>
        <begin position="542"/>
        <end position="551"/>
    </location>
</feature>
<reference evidence="4" key="5">
    <citation type="submission" date="2018-04" db="UniProtKB">
        <authorList>
            <consortium name="EnsemblFungi"/>
        </authorList>
    </citation>
    <scope>IDENTIFICATION</scope>
    <source>
        <strain evidence="4">R3-111a-1</strain>
    </source>
</reference>
<feature type="region of interest" description="Disordered" evidence="1">
    <location>
        <begin position="95"/>
        <end position="158"/>
    </location>
</feature>
<dbReference type="AlphaFoldDB" id="J3P7N3"/>
<reference evidence="4" key="4">
    <citation type="journal article" date="2015" name="G3 (Bethesda)">
        <title>Genome sequences of three phytopathogenic species of the Magnaporthaceae family of fungi.</title>
        <authorList>
            <person name="Okagaki L.H."/>
            <person name="Nunes C.C."/>
            <person name="Sailsbery J."/>
            <person name="Clay B."/>
            <person name="Brown D."/>
            <person name="John T."/>
            <person name="Oh Y."/>
            <person name="Young N."/>
            <person name="Fitzgerald M."/>
            <person name="Haas B.J."/>
            <person name="Zeng Q."/>
            <person name="Young S."/>
            <person name="Adiconis X."/>
            <person name="Fan L."/>
            <person name="Levin J.Z."/>
            <person name="Mitchell T.K."/>
            <person name="Okubara P.A."/>
            <person name="Farman M.L."/>
            <person name="Kohn L.M."/>
            <person name="Birren B."/>
            <person name="Ma L.-J."/>
            <person name="Dean R.A."/>
        </authorList>
    </citation>
    <scope>NUCLEOTIDE SEQUENCE</scope>
    <source>
        <strain evidence="4">R3-111a-1</strain>
    </source>
</reference>
<dbReference type="GO" id="GO:0005634">
    <property type="term" value="C:nucleus"/>
    <property type="evidence" value="ECO:0007669"/>
    <property type="project" value="TreeGrafter"/>
</dbReference>
<reference evidence="5" key="1">
    <citation type="submission" date="2010-07" db="EMBL/GenBank/DDBJ databases">
        <title>The genome sequence of Gaeumannomyces graminis var. tritici strain R3-111a-1.</title>
        <authorList>
            <consortium name="The Broad Institute Genome Sequencing Platform"/>
            <person name="Ma L.-J."/>
            <person name="Dead R."/>
            <person name="Young S."/>
            <person name="Zeng Q."/>
            <person name="Koehrsen M."/>
            <person name="Alvarado L."/>
            <person name="Berlin A."/>
            <person name="Chapman S.B."/>
            <person name="Chen Z."/>
            <person name="Freedman E."/>
            <person name="Gellesch M."/>
            <person name="Goldberg J."/>
            <person name="Griggs A."/>
            <person name="Gujja S."/>
            <person name="Heilman E.R."/>
            <person name="Heiman D."/>
            <person name="Hepburn T."/>
            <person name="Howarth C."/>
            <person name="Jen D."/>
            <person name="Larson L."/>
            <person name="Mehta T."/>
            <person name="Neiman D."/>
            <person name="Pearson M."/>
            <person name="Roberts A."/>
            <person name="Saif S."/>
            <person name="Shea T."/>
            <person name="Shenoy N."/>
            <person name="Sisk P."/>
            <person name="Stolte C."/>
            <person name="Sykes S."/>
            <person name="Walk T."/>
            <person name="White J."/>
            <person name="Yandava C."/>
            <person name="Haas B."/>
            <person name="Nusbaum C."/>
            <person name="Birren B."/>
        </authorList>
    </citation>
    <scope>NUCLEOTIDE SEQUENCE [LARGE SCALE GENOMIC DNA]</scope>
    <source>
        <strain evidence="5">R3-111a-1</strain>
    </source>
</reference>
<dbReference type="Proteomes" id="UP000006039">
    <property type="component" value="Unassembled WGS sequence"/>
</dbReference>
<dbReference type="InterPro" id="IPR051061">
    <property type="entry name" value="Zinc_finger_trans_reg"/>
</dbReference>
<accession>J3P7N3</accession>
<dbReference type="SMART" id="SM00355">
    <property type="entry name" value="ZnF_C2H2"/>
    <property type="match status" value="3"/>
</dbReference>
<evidence type="ECO:0000259" key="2">
    <source>
        <dbReference type="SMART" id="SM00355"/>
    </source>
</evidence>
<dbReference type="RefSeq" id="XP_009225639.1">
    <property type="nucleotide sequence ID" value="XM_009227375.1"/>
</dbReference>
<feature type="domain" description="C2H2-type" evidence="2">
    <location>
        <begin position="459"/>
        <end position="488"/>
    </location>
</feature>
<dbReference type="PANTHER" id="PTHR46179:SF19">
    <property type="entry name" value="C2H2 FINGER DOMAIN TRANSCRIPTION FACTOR (EUROFUNG)-RELATED"/>
    <property type="match status" value="1"/>
</dbReference>
<keyword evidence="5" id="KW-1185">Reference proteome</keyword>
<dbReference type="InterPro" id="IPR013087">
    <property type="entry name" value="Znf_C2H2_type"/>
</dbReference>
<proteinExistence type="predicted"/>
<dbReference type="HOGENOM" id="CLU_021529_1_1_1"/>
<name>J3P7N3_GAET3</name>
<reference evidence="3" key="3">
    <citation type="submission" date="2010-09" db="EMBL/GenBank/DDBJ databases">
        <title>Annotation of Gaeumannomyces graminis var. tritici R3-111a-1.</title>
        <authorList>
            <consortium name="The Broad Institute Genome Sequencing Platform"/>
            <person name="Ma L.-J."/>
            <person name="Dead R."/>
            <person name="Young S.K."/>
            <person name="Zeng Q."/>
            <person name="Gargeya S."/>
            <person name="Fitzgerald M."/>
            <person name="Haas B."/>
            <person name="Abouelleil A."/>
            <person name="Alvarado L."/>
            <person name="Arachchi H.M."/>
            <person name="Berlin A."/>
            <person name="Brown A."/>
            <person name="Chapman S.B."/>
            <person name="Chen Z."/>
            <person name="Dunbar C."/>
            <person name="Freedman E."/>
            <person name="Gearin G."/>
            <person name="Gellesch M."/>
            <person name="Goldberg J."/>
            <person name="Griggs A."/>
            <person name="Gujja S."/>
            <person name="Heiman D."/>
            <person name="Howarth C."/>
            <person name="Larson L."/>
            <person name="Lui A."/>
            <person name="MacDonald P.J.P."/>
            <person name="Mehta T."/>
            <person name="Montmayeur A."/>
            <person name="Murphy C."/>
            <person name="Neiman D."/>
            <person name="Pearson M."/>
            <person name="Priest M."/>
            <person name="Roberts A."/>
            <person name="Saif S."/>
            <person name="Shea T."/>
            <person name="Shenoy N."/>
            <person name="Sisk P."/>
            <person name="Stolte C."/>
            <person name="Sykes S."/>
            <person name="Yandava C."/>
            <person name="Wortman J."/>
            <person name="Nusbaum C."/>
            <person name="Birren B."/>
        </authorList>
    </citation>
    <scope>NUCLEOTIDE SEQUENCE</scope>
    <source>
        <strain evidence="3">R3-111a-1</strain>
    </source>
</reference>
<dbReference type="GeneID" id="20349982"/>
<dbReference type="InterPro" id="IPR036236">
    <property type="entry name" value="Znf_C2H2_sf"/>
</dbReference>
<organism evidence="3">
    <name type="scientific">Gaeumannomyces tritici (strain R3-111a-1)</name>
    <name type="common">Wheat and barley take-all root rot fungus</name>
    <name type="synonym">Gaeumannomyces graminis var. tritici</name>
    <dbReference type="NCBI Taxonomy" id="644352"/>
    <lineage>
        <taxon>Eukaryota</taxon>
        <taxon>Fungi</taxon>
        <taxon>Dikarya</taxon>
        <taxon>Ascomycota</taxon>
        <taxon>Pezizomycotina</taxon>
        <taxon>Sordariomycetes</taxon>
        <taxon>Sordariomycetidae</taxon>
        <taxon>Magnaporthales</taxon>
        <taxon>Magnaporthaceae</taxon>
        <taxon>Gaeumannomyces</taxon>
    </lineage>
</organism>
<feature type="compositionally biased region" description="Basic and acidic residues" evidence="1">
    <location>
        <begin position="214"/>
        <end position="231"/>
    </location>
</feature>
<dbReference type="EMBL" id="GL385399">
    <property type="protein sequence ID" value="EJT72665.1"/>
    <property type="molecule type" value="Genomic_DNA"/>
</dbReference>
<evidence type="ECO:0000313" key="4">
    <source>
        <dbReference type="EnsemblFungi" id="EJT72665"/>
    </source>
</evidence>
<feature type="region of interest" description="Disordered" evidence="1">
    <location>
        <begin position="38"/>
        <end position="75"/>
    </location>
</feature>
<feature type="compositionally biased region" description="Low complexity" evidence="1">
    <location>
        <begin position="237"/>
        <end position="255"/>
    </location>
</feature>
<feature type="domain" description="C2H2-type" evidence="2">
    <location>
        <begin position="493"/>
        <end position="518"/>
    </location>
</feature>
<gene>
    <name evidence="4" type="primary">20349982</name>
    <name evidence="3" type="ORF">GGTG_09524</name>
</gene>
<dbReference type="GO" id="GO:0006357">
    <property type="term" value="P:regulation of transcription by RNA polymerase II"/>
    <property type="evidence" value="ECO:0007669"/>
    <property type="project" value="TreeGrafter"/>
</dbReference>
<evidence type="ECO:0000256" key="1">
    <source>
        <dbReference type="SAM" id="MobiDB-lite"/>
    </source>
</evidence>
<dbReference type="eggNOG" id="KOG1721">
    <property type="taxonomic scope" value="Eukaryota"/>
</dbReference>
<reference evidence="3" key="2">
    <citation type="submission" date="2010-07" db="EMBL/GenBank/DDBJ databases">
        <authorList>
            <consortium name="The Broad Institute Genome Sequencing Platform"/>
            <consortium name="Broad Institute Genome Sequencing Center for Infectious Disease"/>
            <person name="Ma L.-J."/>
            <person name="Dead R."/>
            <person name="Young S."/>
            <person name="Zeng Q."/>
            <person name="Koehrsen M."/>
            <person name="Alvarado L."/>
            <person name="Berlin A."/>
            <person name="Chapman S.B."/>
            <person name="Chen Z."/>
            <person name="Freedman E."/>
            <person name="Gellesch M."/>
            <person name="Goldberg J."/>
            <person name="Griggs A."/>
            <person name="Gujja S."/>
            <person name="Heilman E.R."/>
            <person name="Heiman D."/>
            <person name="Hepburn T."/>
            <person name="Howarth C."/>
            <person name="Jen D."/>
            <person name="Larson L."/>
            <person name="Mehta T."/>
            <person name="Neiman D."/>
            <person name="Pearson M."/>
            <person name="Roberts A."/>
            <person name="Saif S."/>
            <person name="Shea T."/>
            <person name="Shenoy N."/>
            <person name="Sisk P."/>
            <person name="Stolte C."/>
            <person name="Sykes S."/>
            <person name="Walk T."/>
            <person name="White J."/>
            <person name="Yandava C."/>
            <person name="Haas B."/>
            <person name="Nusbaum C."/>
            <person name="Birren B."/>
        </authorList>
    </citation>
    <scope>NUCLEOTIDE SEQUENCE</scope>
    <source>
        <strain evidence="3">R3-111a-1</strain>
    </source>
</reference>
<feature type="domain" description="C2H2-type" evidence="2">
    <location>
        <begin position="428"/>
        <end position="453"/>
    </location>
</feature>
<feature type="compositionally biased region" description="Acidic residues" evidence="1">
    <location>
        <begin position="100"/>
        <end position="116"/>
    </location>
</feature>
<evidence type="ECO:0000313" key="5">
    <source>
        <dbReference type="Proteomes" id="UP000006039"/>
    </source>
</evidence>
<dbReference type="EnsemblFungi" id="EJT72665">
    <property type="protein sequence ID" value="EJT72665"/>
    <property type="gene ID" value="GGTG_09524"/>
</dbReference>
<feature type="region of interest" description="Disordered" evidence="1">
    <location>
        <begin position="173"/>
        <end position="420"/>
    </location>
</feature>
<dbReference type="STRING" id="644352.J3P7N3"/>
<evidence type="ECO:0000313" key="3">
    <source>
        <dbReference type="EMBL" id="EJT72665.1"/>
    </source>
</evidence>
<dbReference type="PANTHER" id="PTHR46179">
    <property type="entry name" value="ZINC FINGER PROTEIN"/>
    <property type="match status" value="1"/>
</dbReference>
<feature type="region of interest" description="Disordered" evidence="1">
    <location>
        <begin position="519"/>
        <end position="551"/>
    </location>
</feature>
<sequence length="551" mass="58845">MNTWAHDRTAGEAYPDEEYVLRNSPLLQAHVKVDINLSPSSSLDLDAPEDSPPSNSRSRKSVSSKNAPHPGDAVLMAVLAGGGNQLTVDAALKRGLPSDTSEDPEQDFSGGDDDSDSNNGDGVGGRRSPGSGARDRGRNMSVDDPPPADAQPAPASDLQSLAAGAMAAIALGGGVGDGPGRTAPVLDTRSLDRGKTAIGGRGGRRDGPVPLLNLDRERERDEDRERDDRHTALSATSPYSPQSSSVYSHSPLQQSLSPRRHQVGLRSPTNVPRNPSLPPIQGFISPISDSNGSHNPLPSFRDTFSNLGISESSQADRRRSTGTTYQPHSPSAGMLRLSSLSVTSPPVSPGDFRRGDLPSPAAHLSGAPSPYYTHHVGPNGYPRHTDYSSSSATETPGSTGDYAHTPAGPGGDGRMVPEAGLPPSGGNFVCKWPGCNSLPFHTQYLLNSHMNVHSSARPHYCPVKGCPRSEGGKGFKRKNEMIRHGLVHDSPGYICPFCPDREHKYPRPDNLQRHVRVHHVDKDKDDPMLRDVLAQRPDGPNRGRRRRLGPG</sequence>
<feature type="compositionally biased region" description="Polar residues" evidence="1">
    <location>
        <begin position="387"/>
        <end position="398"/>
    </location>
</feature>
<dbReference type="OrthoDB" id="6077919at2759"/>
<dbReference type="SUPFAM" id="SSF57667">
    <property type="entry name" value="beta-beta-alpha zinc fingers"/>
    <property type="match status" value="1"/>
</dbReference>
<feature type="compositionally biased region" description="Basic and acidic residues" evidence="1">
    <location>
        <begin position="519"/>
        <end position="529"/>
    </location>
</feature>
<dbReference type="VEuPathDB" id="FungiDB:GGTG_09524"/>
<feature type="compositionally biased region" description="Polar residues" evidence="1">
    <location>
        <begin position="287"/>
        <end position="313"/>
    </location>
</feature>
<protein>
    <submittedName>
        <fullName evidence="3">C2H2 type zinc finger domain-containing protein</fullName>
    </submittedName>
</protein>